<evidence type="ECO:0000256" key="2">
    <source>
        <dbReference type="ARBA" id="ARBA00022692"/>
    </source>
</evidence>
<dbReference type="GO" id="GO:0016020">
    <property type="term" value="C:membrane"/>
    <property type="evidence" value="ECO:0007669"/>
    <property type="project" value="UniProtKB-SubCell"/>
</dbReference>
<dbReference type="EMBL" id="CADCTX010000506">
    <property type="protein sequence ID" value="CAA9324335.1"/>
    <property type="molecule type" value="Genomic_DNA"/>
</dbReference>
<keyword evidence="3" id="KW-1133">Transmembrane helix</keyword>
<comment type="subcellular location">
    <subcellularLocation>
        <location evidence="1">Membrane</location>
        <topology evidence="1">Single-pass membrane protein</topology>
    </subcellularLocation>
</comment>
<organism evidence="6">
    <name type="scientific">uncultured Gemmatimonadaceae bacterium</name>
    <dbReference type="NCBI Taxonomy" id="246130"/>
    <lineage>
        <taxon>Bacteria</taxon>
        <taxon>Pseudomonadati</taxon>
        <taxon>Gemmatimonadota</taxon>
        <taxon>Gemmatimonadia</taxon>
        <taxon>Gemmatimonadales</taxon>
        <taxon>Gemmatimonadaceae</taxon>
        <taxon>environmental samples</taxon>
    </lineage>
</organism>
<dbReference type="Gene3D" id="3.30.1150.10">
    <property type="match status" value="1"/>
</dbReference>
<keyword evidence="4" id="KW-0472">Membrane</keyword>
<accession>A0A6J4L538</accession>
<proteinExistence type="predicted"/>
<evidence type="ECO:0000313" key="6">
    <source>
        <dbReference type="EMBL" id="CAA9324335.1"/>
    </source>
</evidence>
<dbReference type="AlphaFoldDB" id="A0A6J4L538"/>
<dbReference type="GO" id="GO:0055085">
    <property type="term" value="P:transmembrane transport"/>
    <property type="evidence" value="ECO:0007669"/>
    <property type="project" value="InterPro"/>
</dbReference>
<evidence type="ECO:0000256" key="4">
    <source>
        <dbReference type="ARBA" id="ARBA00023136"/>
    </source>
</evidence>
<protein>
    <recommendedName>
        <fullName evidence="5">TonB C-terminal domain-containing protein</fullName>
    </recommendedName>
</protein>
<dbReference type="NCBIfam" id="TIGR01352">
    <property type="entry name" value="tonB_Cterm"/>
    <property type="match status" value="1"/>
</dbReference>
<dbReference type="PROSITE" id="PS52015">
    <property type="entry name" value="TONB_CTD"/>
    <property type="match status" value="1"/>
</dbReference>
<dbReference type="InterPro" id="IPR037682">
    <property type="entry name" value="TonB_C"/>
</dbReference>
<keyword evidence="2" id="KW-0812">Transmembrane</keyword>
<feature type="domain" description="TonB C-terminal" evidence="5">
    <location>
        <begin position="43"/>
        <end position="141"/>
    </location>
</feature>
<dbReference type="Pfam" id="PF03544">
    <property type="entry name" value="TonB_C"/>
    <property type="match status" value="1"/>
</dbReference>
<name>A0A6J4L538_9BACT</name>
<dbReference type="InterPro" id="IPR006260">
    <property type="entry name" value="TonB/TolA_C"/>
</dbReference>
<gene>
    <name evidence="6" type="ORF">AVDCRST_MAG40-1616</name>
</gene>
<evidence type="ECO:0000256" key="3">
    <source>
        <dbReference type="ARBA" id="ARBA00022989"/>
    </source>
</evidence>
<evidence type="ECO:0000256" key="1">
    <source>
        <dbReference type="ARBA" id="ARBA00004167"/>
    </source>
</evidence>
<reference evidence="6" key="1">
    <citation type="submission" date="2020-02" db="EMBL/GenBank/DDBJ databases">
        <authorList>
            <person name="Meier V. D."/>
        </authorList>
    </citation>
    <scope>NUCLEOTIDE SEQUENCE</scope>
    <source>
        <strain evidence="6">AVDCRST_MAG40</strain>
    </source>
</reference>
<evidence type="ECO:0000259" key="5">
    <source>
        <dbReference type="PROSITE" id="PS52015"/>
    </source>
</evidence>
<sequence length="160" mass="17152">MFPGMTWRRVLALAAVAAAPVACIDRDTAQAAVRSLQSAPPVPDTLPVMTNPELPFTYPPALYAQRVQGNVTLRIFIDSAGVVRAESTSVAEPSGYPALDSAAVIGSRELRFRPAKFGSRDGAVSILFPVFFRHPERAPLPGDTILKSPVTRDAQRAGRP</sequence>
<dbReference type="SUPFAM" id="SSF74653">
    <property type="entry name" value="TolA/TonB C-terminal domain"/>
    <property type="match status" value="1"/>
</dbReference>